<dbReference type="RefSeq" id="WP_250094467.1">
    <property type="nucleotide sequence ID" value="NZ_JAKRYL010000001.1"/>
</dbReference>
<evidence type="ECO:0000313" key="2">
    <source>
        <dbReference type="Proteomes" id="UP001139150"/>
    </source>
</evidence>
<dbReference type="PROSITE" id="PS51318">
    <property type="entry name" value="TAT"/>
    <property type="match status" value="1"/>
</dbReference>
<dbReference type="PANTHER" id="PTHR35399">
    <property type="entry name" value="SLR8030 PROTEIN"/>
    <property type="match status" value="1"/>
</dbReference>
<dbReference type="EMBL" id="JAKRYL010000001">
    <property type="protein sequence ID" value="MCL7745526.1"/>
    <property type="molecule type" value="Genomic_DNA"/>
</dbReference>
<dbReference type="SUPFAM" id="SSF63829">
    <property type="entry name" value="Calcium-dependent phosphotriesterase"/>
    <property type="match status" value="1"/>
</dbReference>
<dbReference type="Pfam" id="PF05787">
    <property type="entry name" value="PhoX"/>
    <property type="match status" value="1"/>
</dbReference>
<proteinExistence type="predicted"/>
<organism evidence="1 2">
    <name type="scientific">Halalkalibacter alkaliphilus</name>
    <dbReference type="NCBI Taxonomy" id="2917993"/>
    <lineage>
        <taxon>Bacteria</taxon>
        <taxon>Bacillati</taxon>
        <taxon>Bacillota</taxon>
        <taxon>Bacilli</taxon>
        <taxon>Bacillales</taxon>
        <taxon>Bacillaceae</taxon>
        <taxon>Halalkalibacter</taxon>
    </lineage>
</organism>
<keyword evidence="2" id="KW-1185">Reference proteome</keyword>
<name>A0A9X2CQ94_9BACI</name>
<protein>
    <submittedName>
        <fullName evidence="1">DUF839 domain-containing protein</fullName>
    </submittedName>
</protein>
<comment type="caution">
    <text evidence="1">The sequence shown here is derived from an EMBL/GenBank/DDBJ whole genome shotgun (WGS) entry which is preliminary data.</text>
</comment>
<accession>A0A9X2CQ94</accession>
<dbReference type="Proteomes" id="UP001139150">
    <property type="component" value="Unassembled WGS sequence"/>
</dbReference>
<dbReference type="InterPro" id="IPR008557">
    <property type="entry name" value="PhoX"/>
</dbReference>
<reference evidence="1" key="1">
    <citation type="submission" date="2022-02" db="EMBL/GenBank/DDBJ databases">
        <title>Halalkalibacter sp. nov. isolated from Lonar Lake, India.</title>
        <authorList>
            <person name="Joshi A."/>
            <person name="Thite S."/>
            <person name="Lodha T."/>
        </authorList>
    </citation>
    <scope>NUCLEOTIDE SEQUENCE</scope>
    <source>
        <strain evidence="1">MEB205</strain>
    </source>
</reference>
<dbReference type="AlphaFoldDB" id="A0A9X2CQ94"/>
<evidence type="ECO:0000313" key="1">
    <source>
        <dbReference type="EMBL" id="MCL7745526.1"/>
    </source>
</evidence>
<gene>
    <name evidence="1" type="ORF">MF646_00180</name>
</gene>
<sequence length="486" mass="52770">MGNNGMNRRDFLKVGGISTLALTLGTSGVLSLADQSRALASTADPTKGRGWGGYGPLVKDPNGFLDLPEGFNYKIISTTGKAMVNPNGDLVPGLPDGMAAYQGPKNTTILVRNHECGTNHQFPVNGKNPWSKGAAGGTTALVVTPNREVVDEYVTNSGNIRNCAGGASTWGTWLTCEETREMGHGFVFEVNPHDPENEMSKTPIRDMGYFSHEACSVDPATGIWYLTEDNAPSFLYRFTPHNRRQKLGSLQEGGILEAAALDELPGNQASTFEKGQKVGIVWKQVNPERAKEDARDLGCIQFTRLEGSWFSGGAFWFDDTSARTDNGPNRFGRVYRYFPATNTLELFFESQDSNDLRAPDNVTITPWGDLWIAEDGNPAGDRIIGLTPEGNVYEFAQNVFNSSEFAGVCFAPDGKTMFVNIQSPGFTIAVWGPFARRNSARQFTMSHAAPPASFAPQISDKVKAYAEKEGMSPLAAAVLDRHGVTL</sequence>
<dbReference type="PANTHER" id="PTHR35399:SF4">
    <property type="entry name" value="MEMBRANE PROTEIN"/>
    <property type="match status" value="1"/>
</dbReference>
<dbReference type="InterPro" id="IPR006311">
    <property type="entry name" value="TAT_signal"/>
</dbReference>